<protein>
    <submittedName>
        <fullName evidence="1">Uncharacterized protein</fullName>
    </submittedName>
</protein>
<evidence type="ECO:0000313" key="2">
    <source>
        <dbReference type="Proteomes" id="UP000321746"/>
    </source>
</evidence>
<evidence type="ECO:0000313" key="1">
    <source>
        <dbReference type="EMBL" id="GEN64613.1"/>
    </source>
</evidence>
<dbReference type="AlphaFoldDB" id="A0A511XNT6"/>
<accession>A0A511XNT6</accession>
<name>A0A511XNT6_9PROT</name>
<dbReference type="EMBL" id="BJYG01000047">
    <property type="protein sequence ID" value="GEN64613.1"/>
    <property type="molecule type" value="Genomic_DNA"/>
</dbReference>
<dbReference type="Proteomes" id="UP000321746">
    <property type="component" value="Unassembled WGS sequence"/>
</dbReference>
<organism evidence="1 2">
    <name type="scientific">Acetobacter oeni</name>
    <dbReference type="NCBI Taxonomy" id="304077"/>
    <lineage>
        <taxon>Bacteria</taxon>
        <taxon>Pseudomonadati</taxon>
        <taxon>Pseudomonadota</taxon>
        <taxon>Alphaproteobacteria</taxon>
        <taxon>Acetobacterales</taxon>
        <taxon>Acetobacteraceae</taxon>
        <taxon>Acetobacter</taxon>
    </lineage>
</organism>
<sequence>MQNSPVAPSFQTIFESDLNCALHPGLEKEAPHTRHTLDFLTDRQRTSPDSYTHLPEATLRWFQRDIASDGSFLIPSPYTGEMIRSGDSIVTAQRKVFFRFPSEPRVLLAQANLGRGYPIVALVLLDLGFVLQLEERIWGIQVEDVLRYLEVVRAKNLETPQPARAIQLLTGDENFAHHLWNQLGALLELATIRKGREDVSLFFTHQSLGPLKALCPTIQSWPTEWIDIGELETLNRAGTVTFCPGGMLVTPEAKKAVRKVAETSQSAPIRKLISSLSGKHPIIWVSIRTSSRTATNQTEFLRAFCDAIFRKHRKAVILLDGVSYPHDFRSNPNYRVSGIEKTERNDQEFIGTFLKSYATSPVRPGKKSVFPACGLDILDSISLVHEADFYVCHHGTVQHKIGWTTDCPGVVQTNRRVIAIHPGRWVALQAGLQKEPFYIDENLIEDITIPESEQSAEDASRKFDSYRITDIPKMVDVIISQMDAVIPPTKKSGFSLFGCNIRLPSLLKR</sequence>
<gene>
    <name evidence="1" type="ORF">AOE01nite_28370</name>
</gene>
<reference evidence="1 2" key="1">
    <citation type="submission" date="2019-07" db="EMBL/GenBank/DDBJ databases">
        <title>Whole genome shotgun sequence of Acetobacter oeni NBRC 105207.</title>
        <authorList>
            <person name="Hosoyama A."/>
            <person name="Uohara A."/>
            <person name="Ohji S."/>
            <person name="Ichikawa N."/>
        </authorList>
    </citation>
    <scope>NUCLEOTIDE SEQUENCE [LARGE SCALE GENOMIC DNA]</scope>
    <source>
        <strain evidence="1 2">NBRC 105207</strain>
    </source>
</reference>
<dbReference type="OrthoDB" id="7792848at2"/>
<dbReference type="RefSeq" id="WP_146891385.1">
    <property type="nucleotide sequence ID" value="NZ_BJYG01000047.1"/>
</dbReference>
<comment type="caution">
    <text evidence="1">The sequence shown here is derived from an EMBL/GenBank/DDBJ whole genome shotgun (WGS) entry which is preliminary data.</text>
</comment>
<keyword evidence="2" id="KW-1185">Reference proteome</keyword>
<proteinExistence type="predicted"/>